<feature type="transmembrane region" description="Helical" evidence="1">
    <location>
        <begin position="66"/>
        <end position="83"/>
    </location>
</feature>
<evidence type="ECO:0000313" key="3">
    <source>
        <dbReference type="Proteomes" id="UP000092634"/>
    </source>
</evidence>
<keyword evidence="1" id="KW-1133">Transmembrane helix</keyword>
<dbReference type="Proteomes" id="UP000092634">
    <property type="component" value="Unassembled WGS sequence"/>
</dbReference>
<reference evidence="2 3" key="1">
    <citation type="submission" date="2016-10" db="EMBL/GenBank/DDBJ databases">
        <title>Updated version of Genome Assembly of Janthinobacterium lividum ERGS5:01.</title>
        <authorList>
            <person name="Kumar R."/>
            <person name="Acharya V."/>
            <person name="Singh D."/>
        </authorList>
    </citation>
    <scope>NUCLEOTIDE SEQUENCE [LARGE SCALE GENOMIC DNA]</scope>
    <source>
        <strain evidence="2 3">ERGS5:01</strain>
    </source>
</reference>
<keyword evidence="1" id="KW-0812">Transmembrane</keyword>
<accession>A0A1E8PNN0</accession>
<comment type="caution">
    <text evidence="2">The sequence shown here is derived from an EMBL/GenBank/DDBJ whole genome shotgun (WGS) entry which is preliminary data.</text>
</comment>
<evidence type="ECO:0000256" key="1">
    <source>
        <dbReference type="SAM" id="Phobius"/>
    </source>
</evidence>
<evidence type="ECO:0000313" key="2">
    <source>
        <dbReference type="EMBL" id="OFJ47587.1"/>
    </source>
</evidence>
<keyword evidence="1" id="KW-0472">Membrane</keyword>
<name>A0A1E8PNN0_9BURK</name>
<gene>
    <name evidence="2" type="ORF">BA896_023295</name>
</gene>
<dbReference type="EMBL" id="MAQB02000003">
    <property type="protein sequence ID" value="OFJ47587.1"/>
    <property type="molecule type" value="Genomic_DNA"/>
</dbReference>
<dbReference type="AlphaFoldDB" id="A0A1E8PNN0"/>
<organism evidence="2 3">
    <name type="scientific">Janthinobacterium lividum</name>
    <dbReference type="NCBI Taxonomy" id="29581"/>
    <lineage>
        <taxon>Bacteria</taxon>
        <taxon>Pseudomonadati</taxon>
        <taxon>Pseudomonadota</taxon>
        <taxon>Betaproteobacteria</taxon>
        <taxon>Burkholderiales</taxon>
        <taxon>Oxalobacteraceae</taxon>
        <taxon>Janthinobacterium</taxon>
    </lineage>
</organism>
<protein>
    <submittedName>
        <fullName evidence="2">Uncharacterized protein</fullName>
    </submittedName>
</protein>
<sequence>MEEDNGTNAWLAARAGFALDTWIDRQLGGGQTLYNSSQTYGQDEFGNVYVLGRPNMPTRVTSTPQINPLFLLMLVGAVIFVASK</sequence>
<proteinExistence type="predicted"/>